<dbReference type="EMBL" id="JAZDCT010000017">
    <property type="protein sequence ID" value="MEE1888862.1"/>
    <property type="molecule type" value="Genomic_DNA"/>
</dbReference>
<keyword evidence="6" id="KW-1185">Reference proteome</keyword>
<name>A0ABU7HC17_9PSED</name>
<feature type="transmembrane region" description="Helical" evidence="3">
    <location>
        <begin position="426"/>
        <end position="449"/>
    </location>
</feature>
<evidence type="ECO:0000256" key="3">
    <source>
        <dbReference type="SAM" id="Phobius"/>
    </source>
</evidence>
<keyword evidence="1" id="KW-1188">Viral release from host cell</keyword>
<dbReference type="Proteomes" id="UP001354227">
    <property type="component" value="Unassembled WGS sequence"/>
</dbReference>
<gene>
    <name evidence="5" type="ORF">V0R62_14460</name>
</gene>
<feature type="region of interest" description="Disordered" evidence="2">
    <location>
        <begin position="745"/>
        <end position="773"/>
    </location>
</feature>
<evidence type="ECO:0000259" key="4">
    <source>
        <dbReference type="Pfam" id="PF10145"/>
    </source>
</evidence>
<dbReference type="PANTHER" id="PTHR37813">
    <property type="entry name" value="FELS-2 PROPHAGE PROTEIN"/>
    <property type="match status" value="1"/>
</dbReference>
<comment type="caution">
    <text evidence="5">The sequence shown here is derived from an EMBL/GenBank/DDBJ whole genome shotgun (WGS) entry which is preliminary data.</text>
</comment>
<organism evidence="5 6">
    <name type="scientific">Pseudomonas carassii</name>
    <dbReference type="NCBI Taxonomy" id="3115855"/>
    <lineage>
        <taxon>Bacteria</taxon>
        <taxon>Pseudomonadati</taxon>
        <taxon>Pseudomonadota</taxon>
        <taxon>Gammaproteobacteria</taxon>
        <taxon>Pseudomonadales</taxon>
        <taxon>Pseudomonadaceae</taxon>
        <taxon>Pseudomonas</taxon>
    </lineage>
</organism>
<reference evidence="5" key="1">
    <citation type="submission" date="2024-01" db="EMBL/GenBank/DDBJ databases">
        <title>Unpublished Manusciprt.</title>
        <authorList>
            <person name="Duman M."/>
            <person name="Valdes E.G."/>
            <person name="Ajmi N."/>
            <person name="Altun S."/>
            <person name="Saticioglu I.B."/>
        </authorList>
    </citation>
    <scope>NUCLEOTIDE SEQUENCE</scope>
    <source>
        <strain evidence="5">137P</strain>
    </source>
</reference>
<dbReference type="Pfam" id="PF10145">
    <property type="entry name" value="PhageMin_Tail"/>
    <property type="match status" value="1"/>
</dbReference>
<feature type="compositionally biased region" description="Polar residues" evidence="2">
    <location>
        <begin position="751"/>
        <end position="762"/>
    </location>
</feature>
<dbReference type="PANTHER" id="PTHR37813:SF1">
    <property type="entry name" value="FELS-2 PROPHAGE PROTEIN"/>
    <property type="match status" value="1"/>
</dbReference>
<keyword evidence="3" id="KW-0812">Transmembrane</keyword>
<dbReference type="RefSeq" id="WP_330104209.1">
    <property type="nucleotide sequence ID" value="NZ_JAZDCT010000017.1"/>
</dbReference>
<feature type="domain" description="Phage tail tape measure protein" evidence="4">
    <location>
        <begin position="92"/>
        <end position="292"/>
    </location>
</feature>
<keyword evidence="3" id="KW-0472">Membrane</keyword>
<proteinExistence type="predicted"/>
<dbReference type="InterPro" id="IPR010090">
    <property type="entry name" value="Phage_tape_meas"/>
</dbReference>
<evidence type="ECO:0000256" key="2">
    <source>
        <dbReference type="SAM" id="MobiDB-lite"/>
    </source>
</evidence>
<dbReference type="NCBIfam" id="TIGR01760">
    <property type="entry name" value="tape_meas_TP901"/>
    <property type="match status" value="1"/>
</dbReference>
<accession>A0ABU7HC17</accession>
<evidence type="ECO:0000313" key="5">
    <source>
        <dbReference type="EMBL" id="MEE1888862.1"/>
    </source>
</evidence>
<feature type="transmembrane region" description="Helical" evidence="3">
    <location>
        <begin position="386"/>
        <end position="414"/>
    </location>
</feature>
<evidence type="ECO:0000256" key="1">
    <source>
        <dbReference type="ARBA" id="ARBA00022612"/>
    </source>
</evidence>
<keyword evidence="3" id="KW-1133">Transmembrane helix</keyword>
<protein>
    <submittedName>
        <fullName evidence="5">Phage tail tape measure protein</fullName>
    </submittedName>
</protein>
<sequence>MADKFQLKALITGVDKLSPVLSGVRKNAAVLRKQLNSSGLGKITFGEALQGGAIAAPFVMGVKAAIGFESAMADVKKVVNFESPAQFKAMSDDVLNLSERLPMAAEGIAKIVAAGGQSGIAREELARFAEDAVKMGVAFDQTAEESGSMMATWRTAFRMTQDGVVELADQINYLGNTGPVNTKQLSSIVTEVGALGEVAGFSSAQIAAIGATMVGVKQDVAATGIKNFMLAMTKGTAATKSQAEAFKSLRLDSKKVAEGMQKDSQGTMLDLLKRISEVDAAKRPALLTNLFGSESVAAITPLLTNLKLLKSNLASVGDSTKYAGSMEGEYTSRAATTANALQQLQNRVTRLGITVGSMLLPPLNDFMATVGPIISSVTSLAGAHPWLIKGLLGAAVGFTVLRLATAGATAALAMMNGVASMSPVGMIVRGIAIAAGILIANWSTVAPYFQAVWAKIKAPALAVWEWMKAAFAWSPLGQIVANWGPLTQFFSALWGLVKALSVPFLGFLKTVFAWSPLGLIVANWGPLTAFFGALWEGVKALSVPFLDFLKTVFEWSPLGLIVKHWEPITGFFKGLWDKLRPIVEPMMKFLGFDGESSGDGVISAATAKVNDWTEQQKARNAAGEPVPGALVKPMVQPVQLMPEATSVASLMRAPDQPGPWASMPLSASQMAEHAQESLAKGLTPQEAAKRAEMGLLSRPGQTSLSAPAPGALAASRGSLVQQATQASKAQLEGQMVVRFDNAPPGMRVEQADTNQPGLQVSPQVGYRSLGRAS</sequence>
<evidence type="ECO:0000313" key="6">
    <source>
        <dbReference type="Proteomes" id="UP001354227"/>
    </source>
</evidence>
<feature type="region of interest" description="Disordered" evidence="2">
    <location>
        <begin position="652"/>
        <end position="680"/>
    </location>
</feature>